<keyword evidence="7" id="KW-1185">Reference proteome</keyword>
<dbReference type="PANTHER" id="PTHR12151:SF25">
    <property type="entry name" value="LINALOOL DEHYDRATASE_ISOMERASE DOMAIN-CONTAINING PROTEIN"/>
    <property type="match status" value="1"/>
</dbReference>
<keyword evidence="3" id="KW-1015">Disulfide bond</keyword>
<dbReference type="InterPro" id="IPR003782">
    <property type="entry name" value="SCO1/SenC"/>
</dbReference>
<dbReference type="Pfam" id="PF02630">
    <property type="entry name" value="SCO1-SenC"/>
    <property type="match status" value="1"/>
</dbReference>
<accession>A0A7U7EQ08</accession>
<keyword evidence="2" id="KW-0186">Copper</keyword>
<feature type="disulfide bond" description="Redox-active" evidence="3">
    <location>
        <begin position="82"/>
        <end position="86"/>
    </location>
</feature>
<feature type="binding site" evidence="2">
    <location>
        <position position="82"/>
    </location>
    <ligand>
        <name>Cu cation</name>
        <dbReference type="ChEBI" id="CHEBI:23378"/>
    </ligand>
</feature>
<dbReference type="RefSeq" id="WP_187672291.1">
    <property type="nucleotide sequence ID" value="NZ_CAJFCI010000067.1"/>
</dbReference>
<keyword evidence="5" id="KW-0732">Signal</keyword>
<evidence type="ECO:0000313" key="6">
    <source>
        <dbReference type="EMBL" id="CAD5108976.1"/>
    </source>
</evidence>
<proteinExistence type="inferred from homology"/>
<feature type="chain" id="PRO_5031331790" description="Protein SCO1/2" evidence="5">
    <location>
        <begin position="25"/>
        <end position="217"/>
    </location>
</feature>
<name>A0A7U7EQ08_9GAMM</name>
<reference evidence="6 7" key="1">
    <citation type="submission" date="2020-08" db="EMBL/GenBank/DDBJ databases">
        <authorList>
            <person name="Criscuolo A."/>
        </authorList>
    </citation>
    <scope>NUCLEOTIDE SEQUENCE [LARGE SCALE GENOMIC DNA]</scope>
    <source>
        <strain evidence="6">CIP111764</strain>
    </source>
</reference>
<feature type="region of interest" description="Disordered" evidence="4">
    <location>
        <begin position="198"/>
        <end position="217"/>
    </location>
</feature>
<protein>
    <recommendedName>
        <fullName evidence="8">Protein SCO1/2</fullName>
    </recommendedName>
</protein>
<evidence type="ECO:0000313" key="7">
    <source>
        <dbReference type="Proteomes" id="UP000583387"/>
    </source>
</evidence>
<keyword evidence="2" id="KW-0479">Metal-binding</keyword>
<feature type="signal peptide" evidence="5">
    <location>
        <begin position="1"/>
        <end position="24"/>
    </location>
</feature>
<dbReference type="Gene3D" id="3.40.30.10">
    <property type="entry name" value="Glutaredoxin"/>
    <property type="match status" value="1"/>
</dbReference>
<dbReference type="Proteomes" id="UP000583387">
    <property type="component" value="Unassembled WGS sequence"/>
</dbReference>
<evidence type="ECO:0000256" key="1">
    <source>
        <dbReference type="ARBA" id="ARBA00010996"/>
    </source>
</evidence>
<feature type="binding site" evidence="2">
    <location>
        <position position="86"/>
    </location>
    <ligand>
        <name>Cu cation</name>
        <dbReference type="ChEBI" id="CHEBI:23378"/>
    </ligand>
</feature>
<sequence length="217" mass="24024">MRKLHSSLAVALFGAITLCGTAQAHSPEEHARHPQSMQPREESAQVRFADVPLIDQNGHEVRLKDDLVADRIVVMGFVYTSCSTVCPVISSIMAKVQKQVGDNAQLISISVDPLRDTPQVLREYSRKFQSGPGWTWLTGSPQAISDTLKELGSWTPRIEDHPPQIMVGDARTGRWTRYYGFTNPTVLVERVEQLAAARKHHGHSDVHQLSSARGVAP</sequence>
<comment type="similarity">
    <text evidence="1">Belongs to the SCO1/2 family.</text>
</comment>
<gene>
    <name evidence="6" type="ORF">PSEWESI4_03272</name>
</gene>
<comment type="caution">
    <text evidence="6">The sequence shown here is derived from an EMBL/GenBank/DDBJ whole genome shotgun (WGS) entry which is preliminary data.</text>
</comment>
<dbReference type="EMBL" id="CAJFCI010000067">
    <property type="protein sequence ID" value="CAD5108976.1"/>
    <property type="molecule type" value="Genomic_DNA"/>
</dbReference>
<organism evidence="6 7">
    <name type="scientific">Zestomonas carbonaria</name>
    <dbReference type="NCBI Taxonomy" id="2762745"/>
    <lineage>
        <taxon>Bacteria</taxon>
        <taxon>Pseudomonadati</taxon>
        <taxon>Pseudomonadota</taxon>
        <taxon>Gammaproteobacteria</taxon>
        <taxon>Pseudomonadales</taxon>
        <taxon>Pseudomonadaceae</taxon>
        <taxon>Zestomonas</taxon>
    </lineage>
</organism>
<evidence type="ECO:0000256" key="2">
    <source>
        <dbReference type="PIRSR" id="PIRSR603782-1"/>
    </source>
</evidence>
<evidence type="ECO:0000256" key="3">
    <source>
        <dbReference type="PIRSR" id="PIRSR603782-2"/>
    </source>
</evidence>
<dbReference type="PANTHER" id="PTHR12151">
    <property type="entry name" value="ELECTRON TRANSPORT PROTIN SCO1/SENC FAMILY MEMBER"/>
    <property type="match status" value="1"/>
</dbReference>
<dbReference type="SUPFAM" id="SSF52833">
    <property type="entry name" value="Thioredoxin-like"/>
    <property type="match status" value="1"/>
</dbReference>
<dbReference type="GO" id="GO:0046872">
    <property type="term" value="F:metal ion binding"/>
    <property type="evidence" value="ECO:0007669"/>
    <property type="project" value="UniProtKB-KW"/>
</dbReference>
<dbReference type="InterPro" id="IPR036249">
    <property type="entry name" value="Thioredoxin-like_sf"/>
</dbReference>
<evidence type="ECO:0000256" key="5">
    <source>
        <dbReference type="SAM" id="SignalP"/>
    </source>
</evidence>
<dbReference type="AlphaFoldDB" id="A0A7U7EQ08"/>
<evidence type="ECO:0008006" key="8">
    <source>
        <dbReference type="Google" id="ProtNLM"/>
    </source>
</evidence>
<evidence type="ECO:0000256" key="4">
    <source>
        <dbReference type="SAM" id="MobiDB-lite"/>
    </source>
</evidence>
<dbReference type="CDD" id="cd02968">
    <property type="entry name" value="SCO"/>
    <property type="match status" value="1"/>
</dbReference>